<dbReference type="OrthoDB" id="8307539at2"/>
<dbReference type="PANTHER" id="PTHR37422:SF13">
    <property type="entry name" value="LIPOPOLYSACCHARIDE BIOSYNTHESIS PROTEIN PA4999-RELATED"/>
    <property type="match status" value="1"/>
</dbReference>
<dbReference type="GO" id="GO:0016020">
    <property type="term" value="C:membrane"/>
    <property type="evidence" value="ECO:0007669"/>
    <property type="project" value="UniProtKB-SubCell"/>
</dbReference>
<reference evidence="7 8" key="1">
    <citation type="submission" date="2019-12" db="EMBL/GenBank/DDBJ databases">
        <title>Shinella granuli gen. nov., sp. nov., and proposal of the reclassification of Zoogloea ramigera ATCC 19623 as Shinella zoogloeoides sp. nov.</title>
        <authorList>
            <person name="Gao J."/>
        </authorList>
    </citation>
    <scope>NUCLEOTIDE SEQUENCE [LARGE SCALE GENOMIC DNA]</scope>
    <source>
        <strain evidence="7 8">DSM 287</strain>
    </source>
</reference>
<organism evidence="7 8">
    <name type="scientific">Shinella zoogloeoides</name>
    <name type="common">Crabtreella saccharophila</name>
    <dbReference type="NCBI Taxonomy" id="352475"/>
    <lineage>
        <taxon>Bacteria</taxon>
        <taxon>Pseudomonadati</taxon>
        <taxon>Pseudomonadota</taxon>
        <taxon>Alphaproteobacteria</taxon>
        <taxon>Hyphomicrobiales</taxon>
        <taxon>Rhizobiaceae</taxon>
        <taxon>Shinella</taxon>
    </lineage>
</organism>
<keyword evidence="7" id="KW-0436">Ligase</keyword>
<feature type="transmembrane region" description="Helical" evidence="5">
    <location>
        <begin position="126"/>
        <end position="144"/>
    </location>
</feature>
<dbReference type="Proteomes" id="UP000440304">
    <property type="component" value="Unassembled WGS sequence"/>
</dbReference>
<sequence length="408" mass="44893">MFVESDVYRYVTIALMIFALVSHQAGVRWISRDWLALLCYAWAVYAASRFAFGVFVLGERGASEWLYIFPVFFPLMGVALYKTRRYVFSAATLLVGCGLVGLILTLDFPALLSGQRAAPFYHHNSIHAGIGSCMLFLSAVFWLFHAAETGRLRGGMSWLFLPIGIATAALSLVGALGSHSKGAWLALVATIAFMGVLSFFHYAGRWRLHLLGGLLFAAAAATMIAAPFVEKVARPTMDAATKLTGDTIAIEGPLAAMEKAIVDPATPSSMRERLELWSNAIELVQAAPWVGWGNEWLRKWYGTTYADVGYTLIHNGYLEIMVRHGLLGIIFLFVFAVAAARRTNDAHRRGVISSSLAAYIYSLSFFFFCTIATNSNNRLALGESFFILMAAAVFSFTLARRKAEQELI</sequence>
<feature type="transmembrane region" description="Helical" evidence="5">
    <location>
        <begin position="379"/>
        <end position="399"/>
    </location>
</feature>
<feature type="transmembrane region" description="Helical" evidence="5">
    <location>
        <begin position="7"/>
        <end position="27"/>
    </location>
</feature>
<dbReference type="InterPro" id="IPR051533">
    <property type="entry name" value="WaaL-like"/>
</dbReference>
<keyword evidence="3 5" id="KW-1133">Transmembrane helix</keyword>
<dbReference type="GO" id="GO:0016874">
    <property type="term" value="F:ligase activity"/>
    <property type="evidence" value="ECO:0007669"/>
    <property type="project" value="UniProtKB-KW"/>
</dbReference>
<dbReference type="Pfam" id="PF04932">
    <property type="entry name" value="Wzy_C"/>
    <property type="match status" value="1"/>
</dbReference>
<protein>
    <submittedName>
        <fullName evidence="7">O-antigen ligase domain-containing protein</fullName>
    </submittedName>
</protein>
<feature type="transmembrane region" description="Helical" evidence="5">
    <location>
        <begin position="351"/>
        <end position="373"/>
    </location>
</feature>
<feature type="transmembrane region" description="Helical" evidence="5">
    <location>
        <begin position="34"/>
        <end position="58"/>
    </location>
</feature>
<keyword evidence="4 5" id="KW-0472">Membrane</keyword>
<proteinExistence type="predicted"/>
<comment type="subcellular location">
    <subcellularLocation>
        <location evidence="1">Membrane</location>
        <topology evidence="1">Multi-pass membrane protein</topology>
    </subcellularLocation>
</comment>
<feature type="transmembrane region" description="Helical" evidence="5">
    <location>
        <begin position="156"/>
        <end position="177"/>
    </location>
</feature>
<dbReference type="InterPro" id="IPR007016">
    <property type="entry name" value="O-antigen_ligase-rel_domated"/>
</dbReference>
<evidence type="ECO:0000256" key="4">
    <source>
        <dbReference type="ARBA" id="ARBA00023136"/>
    </source>
</evidence>
<feature type="transmembrane region" description="Helical" evidence="5">
    <location>
        <begin position="64"/>
        <end position="81"/>
    </location>
</feature>
<evidence type="ECO:0000313" key="8">
    <source>
        <dbReference type="Proteomes" id="UP000440304"/>
    </source>
</evidence>
<name>A0A6N8TP66_SHIZO</name>
<feature type="domain" description="O-antigen ligase-related" evidence="6">
    <location>
        <begin position="167"/>
        <end position="333"/>
    </location>
</feature>
<evidence type="ECO:0000256" key="1">
    <source>
        <dbReference type="ARBA" id="ARBA00004141"/>
    </source>
</evidence>
<accession>A0A6N8TP66</accession>
<evidence type="ECO:0000256" key="3">
    <source>
        <dbReference type="ARBA" id="ARBA00022989"/>
    </source>
</evidence>
<feature type="transmembrane region" description="Helical" evidence="5">
    <location>
        <begin position="86"/>
        <end position="106"/>
    </location>
</feature>
<evidence type="ECO:0000256" key="5">
    <source>
        <dbReference type="SAM" id="Phobius"/>
    </source>
</evidence>
<feature type="transmembrane region" description="Helical" evidence="5">
    <location>
        <begin position="210"/>
        <end position="229"/>
    </location>
</feature>
<dbReference type="PANTHER" id="PTHR37422">
    <property type="entry name" value="TEICHURONIC ACID BIOSYNTHESIS PROTEIN TUAE"/>
    <property type="match status" value="1"/>
</dbReference>
<dbReference type="EMBL" id="WUML01000045">
    <property type="protein sequence ID" value="MXO03038.1"/>
    <property type="molecule type" value="Genomic_DNA"/>
</dbReference>
<evidence type="ECO:0000256" key="2">
    <source>
        <dbReference type="ARBA" id="ARBA00022692"/>
    </source>
</evidence>
<dbReference type="AlphaFoldDB" id="A0A6N8TP66"/>
<evidence type="ECO:0000259" key="6">
    <source>
        <dbReference type="Pfam" id="PF04932"/>
    </source>
</evidence>
<keyword evidence="2 5" id="KW-0812">Transmembrane</keyword>
<feature type="transmembrane region" description="Helical" evidence="5">
    <location>
        <begin position="183"/>
        <end position="203"/>
    </location>
</feature>
<dbReference type="RefSeq" id="WP_160788183.1">
    <property type="nucleotide sequence ID" value="NZ_CP086610.1"/>
</dbReference>
<comment type="caution">
    <text evidence="7">The sequence shown here is derived from an EMBL/GenBank/DDBJ whole genome shotgun (WGS) entry which is preliminary data.</text>
</comment>
<gene>
    <name evidence="7" type="ORF">GR156_22325</name>
</gene>
<feature type="transmembrane region" description="Helical" evidence="5">
    <location>
        <begin position="320"/>
        <end position="339"/>
    </location>
</feature>
<evidence type="ECO:0000313" key="7">
    <source>
        <dbReference type="EMBL" id="MXO03038.1"/>
    </source>
</evidence>